<reference evidence="2" key="1">
    <citation type="journal article" date="2009" name="PLoS Genet.">
        <title>Sequencing, mapping, and analysis of 27,455 maize full-length cDNAs.</title>
        <authorList>
            <person name="Soderlund C."/>
            <person name="Descour A."/>
            <person name="Kudrna D."/>
            <person name="Bomhoff M."/>
            <person name="Boyd L."/>
            <person name="Currie J."/>
            <person name="Angelova A."/>
            <person name="Collura K."/>
            <person name="Wissotski M."/>
            <person name="Ashley E."/>
            <person name="Morrow D."/>
            <person name="Fernandes J."/>
            <person name="Walbot V."/>
            <person name="Yu Y."/>
        </authorList>
    </citation>
    <scope>NUCLEOTIDE SEQUENCE</scope>
    <source>
        <strain evidence="2">B73</strain>
    </source>
</reference>
<proteinExistence type="evidence at transcript level"/>
<organism evidence="2">
    <name type="scientific">Zea mays</name>
    <name type="common">Maize</name>
    <dbReference type="NCBI Taxonomy" id="4577"/>
    <lineage>
        <taxon>Eukaryota</taxon>
        <taxon>Viridiplantae</taxon>
        <taxon>Streptophyta</taxon>
        <taxon>Embryophyta</taxon>
        <taxon>Tracheophyta</taxon>
        <taxon>Spermatophyta</taxon>
        <taxon>Magnoliopsida</taxon>
        <taxon>Liliopsida</taxon>
        <taxon>Poales</taxon>
        <taxon>Poaceae</taxon>
        <taxon>PACMAD clade</taxon>
        <taxon>Panicoideae</taxon>
        <taxon>Andropogonodae</taxon>
        <taxon>Andropogoneae</taxon>
        <taxon>Tripsacinae</taxon>
        <taxon>Zea</taxon>
    </lineage>
</organism>
<reference evidence="2" key="2">
    <citation type="submission" date="2012-06" db="EMBL/GenBank/DDBJ databases">
        <authorList>
            <person name="Yu Y."/>
            <person name="Currie J."/>
            <person name="Lomeli R."/>
            <person name="Angelova A."/>
            <person name="Collura K."/>
            <person name="Wissotski M."/>
            <person name="Campos D."/>
            <person name="Kudrna D."/>
            <person name="Golser W."/>
            <person name="Ashely E."/>
            <person name="Descour A."/>
            <person name="Fernandes J."/>
            <person name="Soderlund C."/>
            <person name="Walbot V."/>
        </authorList>
    </citation>
    <scope>NUCLEOTIDE SEQUENCE</scope>
    <source>
        <strain evidence="2">B73</strain>
    </source>
</reference>
<evidence type="ECO:0000256" key="1">
    <source>
        <dbReference type="SAM" id="MobiDB-lite"/>
    </source>
</evidence>
<dbReference type="AlphaFoldDB" id="C4J3D4"/>
<evidence type="ECO:0000313" key="2">
    <source>
        <dbReference type="EMBL" id="ACR35684.1"/>
    </source>
</evidence>
<feature type="compositionally biased region" description="Polar residues" evidence="1">
    <location>
        <begin position="23"/>
        <end position="33"/>
    </location>
</feature>
<accession>C4J3D4</accession>
<protein>
    <submittedName>
        <fullName evidence="2">Uncharacterized protein</fullName>
    </submittedName>
</protein>
<feature type="region of interest" description="Disordered" evidence="1">
    <location>
        <begin position="1"/>
        <end position="33"/>
    </location>
</feature>
<dbReference type="EMBL" id="BT085331">
    <property type="protein sequence ID" value="ACR35684.1"/>
    <property type="molecule type" value="mRNA"/>
</dbReference>
<sequence>MLDYMATGSRETARLGDGKAATPHQSSTFMEIF</sequence>
<name>C4J3D4_MAIZE</name>